<sequence length="81" mass="9243">MGTIRRLFQVERLEINYLRVTIESYDGMAVVRTIDPHTALIELGISPGCEDVILELLESLRETEGIRIKEVSNRASKTLRN</sequence>
<evidence type="ECO:0000313" key="1">
    <source>
        <dbReference type="EMBL" id="GAF96212.1"/>
    </source>
</evidence>
<dbReference type="InterPro" id="IPR032587">
    <property type="entry name" value="DUF4911"/>
</dbReference>
<protein>
    <recommendedName>
        <fullName evidence="2">DUF4911 domain-containing protein</fullName>
    </recommendedName>
</protein>
<comment type="caution">
    <text evidence="1">The sequence shown here is derived from an EMBL/GenBank/DDBJ whole genome shotgun (WGS) entry which is preliminary data.</text>
</comment>
<gene>
    <name evidence="1" type="ORF">S01H1_19705</name>
</gene>
<evidence type="ECO:0008006" key="2">
    <source>
        <dbReference type="Google" id="ProtNLM"/>
    </source>
</evidence>
<organism evidence="1">
    <name type="scientific">marine sediment metagenome</name>
    <dbReference type="NCBI Taxonomy" id="412755"/>
    <lineage>
        <taxon>unclassified sequences</taxon>
        <taxon>metagenomes</taxon>
        <taxon>ecological metagenomes</taxon>
    </lineage>
</organism>
<reference evidence="1" key="1">
    <citation type="journal article" date="2014" name="Front. Microbiol.">
        <title>High frequency of phylogenetically diverse reductive dehalogenase-homologous genes in deep subseafloor sedimentary metagenomes.</title>
        <authorList>
            <person name="Kawai M."/>
            <person name="Futagami T."/>
            <person name="Toyoda A."/>
            <person name="Takaki Y."/>
            <person name="Nishi S."/>
            <person name="Hori S."/>
            <person name="Arai W."/>
            <person name="Tsubouchi T."/>
            <person name="Morono Y."/>
            <person name="Uchiyama I."/>
            <person name="Ito T."/>
            <person name="Fujiyama A."/>
            <person name="Inagaki F."/>
            <person name="Takami H."/>
        </authorList>
    </citation>
    <scope>NUCLEOTIDE SEQUENCE</scope>
    <source>
        <strain evidence="1">Expedition CK06-06</strain>
    </source>
</reference>
<proteinExistence type="predicted"/>
<dbReference type="EMBL" id="BARS01010679">
    <property type="protein sequence ID" value="GAF96212.1"/>
    <property type="molecule type" value="Genomic_DNA"/>
</dbReference>
<dbReference type="Pfam" id="PF16256">
    <property type="entry name" value="DUF4911"/>
    <property type="match status" value="1"/>
</dbReference>
<name>X0U774_9ZZZZ</name>
<accession>X0U774</accession>
<dbReference type="AlphaFoldDB" id="X0U774"/>